<gene>
    <name evidence="4" type="ORF">EM848_06460</name>
    <name evidence="3" type="ORF">EMO90_08330</name>
</gene>
<evidence type="ECO:0000313" key="3">
    <source>
        <dbReference type="EMBL" id="KAA8819287.1"/>
    </source>
</evidence>
<dbReference type="InterPro" id="IPR011335">
    <property type="entry name" value="Restrct_endonuc-II-like"/>
</dbReference>
<evidence type="ECO:0000259" key="2">
    <source>
        <dbReference type="Pfam" id="PF04480"/>
    </source>
</evidence>
<dbReference type="AlphaFoldDB" id="A0A5J5DUE3"/>
<dbReference type="Gene3D" id="3.40.960.10">
    <property type="entry name" value="VSR Endonuclease"/>
    <property type="match status" value="1"/>
</dbReference>
<evidence type="ECO:0000313" key="4">
    <source>
        <dbReference type="EMBL" id="KAA8823195.1"/>
    </source>
</evidence>
<sequence>MRDLVYTGFTALKLCRIELPHCPRLSGADFHVLYTNRSKRHARRKTRYLHLPESLTLQQLTLQQLTLSHDGQTITCTHPLTTWAILSAFLSQIETTTLLDAILRASAARYSFTGGRILTIADAAQFLDGTGDFPGKRKCQEALSLIDKPTDSVMECRTLLSLMRHGLARPIVHWQIYLEELRMTVTVDAAYPEQKVIIEYDGDAHRRDKRQYRWDERKRQALRAAGYTVIVVFADDILTDDGPAKLAERVGRALGSTVSGIPLPRYRSLLGDDRRRKARDRQRAYRRRQRAVGRKV</sequence>
<accession>A0A5J5DUE3</accession>
<dbReference type="EMBL" id="RZNZ01000011">
    <property type="protein sequence ID" value="KAA8819287.1"/>
    <property type="molecule type" value="Genomic_DNA"/>
</dbReference>
<dbReference type="OrthoDB" id="3173471at2"/>
<name>A0A5J5DUE3_9BIFI</name>
<evidence type="ECO:0000313" key="5">
    <source>
        <dbReference type="Proteomes" id="UP000345527"/>
    </source>
</evidence>
<organism evidence="4 5">
    <name type="scientific">Bifidobacterium vespertilionis</name>
    <dbReference type="NCBI Taxonomy" id="2562524"/>
    <lineage>
        <taxon>Bacteria</taxon>
        <taxon>Bacillati</taxon>
        <taxon>Actinomycetota</taxon>
        <taxon>Actinomycetes</taxon>
        <taxon>Bifidobacteriales</taxon>
        <taxon>Bifidobacteriaceae</taxon>
        <taxon>Bifidobacterium</taxon>
    </lineage>
</organism>
<proteinExistence type="predicted"/>
<reference evidence="5 6" key="1">
    <citation type="journal article" date="2019" name="Syst. Appl. Microbiol.">
        <title>Characterization of Bifidobacterium species in feaces of the Egyptian fruit bat: Description of B. vespertilionis sp. nov. and B. rousetti sp. nov.</title>
        <authorList>
            <person name="Modesto M."/>
            <person name="Satti M."/>
            <person name="Watanabe K."/>
            <person name="Puglisi E."/>
            <person name="Morelli L."/>
            <person name="Huang C.-H."/>
            <person name="Liou J.-S."/>
            <person name="Miyashita M."/>
            <person name="Tamura T."/>
            <person name="Saito S."/>
            <person name="Mori K."/>
            <person name="Huang L."/>
            <person name="Sciavilla P."/>
            <person name="Sandri C."/>
            <person name="Spiezio C."/>
            <person name="Vitali F."/>
            <person name="Cavalieri D."/>
            <person name="Perpetuini G."/>
            <person name="Tofalo R."/>
            <person name="Bonetti A."/>
            <person name="Arita M."/>
            <person name="Mattarelli P."/>
        </authorList>
    </citation>
    <scope>NUCLEOTIDE SEQUENCE [LARGE SCALE GENOMIC DNA]</scope>
    <source>
        <strain evidence="3 6">RST16</strain>
        <strain evidence="4 5">RST8</strain>
    </source>
</reference>
<dbReference type="EMBL" id="RZOA01000011">
    <property type="protein sequence ID" value="KAA8823195.1"/>
    <property type="molecule type" value="Genomic_DNA"/>
</dbReference>
<keyword evidence="6" id="KW-1185">Reference proteome</keyword>
<dbReference type="SUPFAM" id="SSF52980">
    <property type="entry name" value="Restriction endonuclease-like"/>
    <property type="match status" value="1"/>
</dbReference>
<dbReference type="InterPro" id="IPR007569">
    <property type="entry name" value="DUF559"/>
</dbReference>
<feature type="region of interest" description="Disordered" evidence="1">
    <location>
        <begin position="275"/>
        <end position="296"/>
    </location>
</feature>
<comment type="caution">
    <text evidence="4">The sequence shown here is derived from an EMBL/GenBank/DDBJ whole genome shotgun (WGS) entry which is preliminary data.</text>
</comment>
<feature type="compositionally biased region" description="Basic residues" evidence="1">
    <location>
        <begin position="276"/>
        <end position="296"/>
    </location>
</feature>
<evidence type="ECO:0000313" key="6">
    <source>
        <dbReference type="Proteomes" id="UP000374630"/>
    </source>
</evidence>
<dbReference type="Proteomes" id="UP000345527">
    <property type="component" value="Unassembled WGS sequence"/>
</dbReference>
<dbReference type="Proteomes" id="UP000374630">
    <property type="component" value="Unassembled WGS sequence"/>
</dbReference>
<evidence type="ECO:0000256" key="1">
    <source>
        <dbReference type="SAM" id="MobiDB-lite"/>
    </source>
</evidence>
<feature type="domain" description="DUF559" evidence="2">
    <location>
        <begin position="187"/>
        <end position="241"/>
    </location>
</feature>
<dbReference type="Pfam" id="PF04480">
    <property type="entry name" value="DUF559"/>
    <property type="match status" value="1"/>
</dbReference>
<protein>
    <submittedName>
        <fullName evidence="4">DUF559 domain-containing protein</fullName>
    </submittedName>
</protein>